<dbReference type="AlphaFoldDB" id="A0A7J8P3P6"/>
<reference evidence="1 2" key="1">
    <citation type="journal article" date="2019" name="Genome Biol. Evol.">
        <title>Insights into the evolution of the New World diploid cottons (Gossypium, subgenus Houzingenia) based on genome sequencing.</title>
        <authorList>
            <person name="Grover C.E."/>
            <person name="Arick M.A. 2nd"/>
            <person name="Thrash A."/>
            <person name="Conover J.L."/>
            <person name="Sanders W.S."/>
            <person name="Peterson D.G."/>
            <person name="Frelichowski J.E."/>
            <person name="Scheffler J.A."/>
            <person name="Scheffler B.E."/>
            <person name="Wendel J.F."/>
        </authorList>
    </citation>
    <scope>NUCLEOTIDE SEQUENCE [LARGE SCALE GENOMIC DNA]</scope>
    <source>
        <strain evidence="1">8</strain>
        <tissue evidence="1">Leaf</tissue>
    </source>
</reference>
<accession>A0A7J8P3P6</accession>
<sequence>MHIEPESLAFLSSSCDSIMPKGRSANDQE</sequence>
<organism evidence="1 2">
    <name type="scientific">Gossypium raimondii</name>
    <name type="common">Peruvian cotton</name>
    <name type="synonym">Gossypium klotzschianum subsp. raimondii</name>
    <dbReference type="NCBI Taxonomy" id="29730"/>
    <lineage>
        <taxon>Eukaryota</taxon>
        <taxon>Viridiplantae</taxon>
        <taxon>Streptophyta</taxon>
        <taxon>Embryophyta</taxon>
        <taxon>Tracheophyta</taxon>
        <taxon>Spermatophyta</taxon>
        <taxon>Magnoliopsida</taxon>
        <taxon>eudicotyledons</taxon>
        <taxon>Gunneridae</taxon>
        <taxon>Pentapetalae</taxon>
        <taxon>rosids</taxon>
        <taxon>malvids</taxon>
        <taxon>Malvales</taxon>
        <taxon>Malvaceae</taxon>
        <taxon>Malvoideae</taxon>
        <taxon>Gossypium</taxon>
    </lineage>
</organism>
<gene>
    <name evidence="1" type="ORF">Gorai_014612</name>
</gene>
<name>A0A7J8P3P6_GOSRA</name>
<comment type="caution">
    <text evidence="1">The sequence shown here is derived from an EMBL/GenBank/DDBJ whole genome shotgun (WGS) entry which is preliminary data.</text>
</comment>
<proteinExistence type="predicted"/>
<dbReference type="EMBL" id="JABEZZ010000004">
    <property type="protein sequence ID" value="MBA0583768.1"/>
    <property type="molecule type" value="Genomic_DNA"/>
</dbReference>
<dbReference type="Proteomes" id="UP000593578">
    <property type="component" value="Unassembled WGS sequence"/>
</dbReference>
<evidence type="ECO:0000313" key="2">
    <source>
        <dbReference type="Proteomes" id="UP000593578"/>
    </source>
</evidence>
<evidence type="ECO:0000313" key="1">
    <source>
        <dbReference type="EMBL" id="MBA0583768.1"/>
    </source>
</evidence>
<protein>
    <submittedName>
        <fullName evidence="1">Uncharacterized protein</fullName>
    </submittedName>
</protein>